<keyword evidence="2" id="KW-0813">Transport</keyword>
<keyword evidence="11" id="KW-1185">Reference proteome</keyword>
<protein>
    <submittedName>
        <fullName evidence="10">Similar to slc38a10: Putative sodium-coupled neutral amino acid transporter 10 (Xenopus laevis)</fullName>
    </submittedName>
</protein>
<evidence type="ECO:0000259" key="9">
    <source>
        <dbReference type="Pfam" id="PF01490"/>
    </source>
</evidence>
<keyword evidence="4" id="KW-0029">Amino-acid transport</keyword>
<evidence type="ECO:0000313" key="11">
    <source>
        <dbReference type="Proteomes" id="UP000786811"/>
    </source>
</evidence>
<feature type="transmembrane region" description="Helical" evidence="8">
    <location>
        <begin position="369"/>
        <end position="392"/>
    </location>
</feature>
<evidence type="ECO:0000256" key="2">
    <source>
        <dbReference type="ARBA" id="ARBA00022448"/>
    </source>
</evidence>
<feature type="transmembrane region" description="Helical" evidence="8">
    <location>
        <begin position="143"/>
        <end position="163"/>
    </location>
</feature>
<evidence type="ECO:0000256" key="5">
    <source>
        <dbReference type="ARBA" id="ARBA00022989"/>
    </source>
</evidence>
<reference evidence="10" key="1">
    <citation type="submission" date="2021-04" db="EMBL/GenBank/DDBJ databases">
        <authorList>
            <person name="Chebbi M.A.C M."/>
        </authorList>
    </citation>
    <scope>NUCLEOTIDE SEQUENCE</scope>
</reference>
<evidence type="ECO:0000256" key="1">
    <source>
        <dbReference type="ARBA" id="ARBA00004141"/>
    </source>
</evidence>
<dbReference type="PANTHER" id="PTHR22950">
    <property type="entry name" value="AMINO ACID TRANSPORTER"/>
    <property type="match status" value="1"/>
</dbReference>
<feature type="transmembrane region" description="Helical" evidence="8">
    <location>
        <begin position="268"/>
        <end position="289"/>
    </location>
</feature>
<name>A0A8J2HIH3_COTCN</name>
<evidence type="ECO:0000256" key="7">
    <source>
        <dbReference type="SAM" id="Coils"/>
    </source>
</evidence>
<evidence type="ECO:0000256" key="4">
    <source>
        <dbReference type="ARBA" id="ARBA00022970"/>
    </source>
</evidence>
<evidence type="ECO:0000256" key="6">
    <source>
        <dbReference type="ARBA" id="ARBA00023136"/>
    </source>
</evidence>
<evidence type="ECO:0000256" key="8">
    <source>
        <dbReference type="SAM" id="Phobius"/>
    </source>
</evidence>
<feature type="transmembrane region" description="Helical" evidence="8">
    <location>
        <begin position="7"/>
        <end position="24"/>
    </location>
</feature>
<evidence type="ECO:0000256" key="3">
    <source>
        <dbReference type="ARBA" id="ARBA00022692"/>
    </source>
</evidence>
<comment type="caution">
    <text evidence="10">The sequence shown here is derived from an EMBL/GenBank/DDBJ whole genome shotgun (WGS) entry which is preliminary data.</text>
</comment>
<gene>
    <name evidence="10" type="ORF">HICCMSTLAB_LOCUS8958</name>
</gene>
<feature type="transmembrane region" description="Helical" evidence="8">
    <location>
        <begin position="78"/>
        <end position="98"/>
    </location>
</feature>
<feature type="transmembrane region" description="Helical" evidence="8">
    <location>
        <begin position="335"/>
        <end position="357"/>
    </location>
</feature>
<dbReference type="GO" id="GO:0015179">
    <property type="term" value="F:L-amino acid transmembrane transporter activity"/>
    <property type="evidence" value="ECO:0007669"/>
    <property type="project" value="TreeGrafter"/>
</dbReference>
<feature type="coiled-coil region" evidence="7">
    <location>
        <begin position="544"/>
        <end position="571"/>
    </location>
</feature>
<feature type="transmembrane region" description="Helical" evidence="8">
    <location>
        <begin position="310"/>
        <end position="329"/>
    </location>
</feature>
<dbReference type="GO" id="GO:0016020">
    <property type="term" value="C:membrane"/>
    <property type="evidence" value="ECO:0007669"/>
    <property type="project" value="UniProtKB-SubCell"/>
</dbReference>
<feature type="transmembrane region" description="Helical" evidence="8">
    <location>
        <begin position="225"/>
        <end position="244"/>
    </location>
</feature>
<proteinExistence type="predicted"/>
<dbReference type="Pfam" id="PF01490">
    <property type="entry name" value="Aa_trans"/>
    <property type="match status" value="1"/>
</dbReference>
<keyword evidence="6 8" id="KW-0472">Membrane</keyword>
<comment type="subcellular location">
    <subcellularLocation>
        <location evidence="1">Membrane</location>
        <topology evidence="1">Multi-pass membrane protein</topology>
    </subcellularLocation>
</comment>
<dbReference type="OrthoDB" id="513400at2759"/>
<keyword evidence="3 8" id="KW-0812">Transmembrane</keyword>
<dbReference type="PANTHER" id="PTHR22950:SF646">
    <property type="entry name" value="SODIUM-COUPLED NEUTRAL AMINO ACID TRANSPORTER 10-RELATED"/>
    <property type="match status" value="1"/>
</dbReference>
<keyword evidence="7" id="KW-0175">Coiled coil</keyword>
<dbReference type="AlphaFoldDB" id="A0A8J2HIH3"/>
<sequence>MAYITHVMTLANSIIGVSVLAMPFCFKQCGIILAILILLFCSLLSRLACHFLIKSAVMSRRRNYEFLAFHAFGPMGKFLVELFIIGFLLGTCIAFFVVTGDLGPQIIGKILNKNPEDIRLSFLLTTGLIIVLPLGLLKNIDSLSSICTVTIGFYLCLVIKVISEAMTHIFDGDWVDDVNYWRPAGILQCLPIFSMALFCQTQLFEIYESIPNVSLEKMNKVVKGAINICTIVYLFVGFFGYVAFCNQSFSGNILTSFEPSLTSDCIKIGFVFSVLFSFPLVIFPCRASLNSLLFRRNYAHESSTNYIPEIRFRCLTSMIVLVSLITGLLMPNIEFVLGLVGSTIGVIICLIFPAGFFIAISTKNTNERLLAQVILFIGMWIMILGSYANLYAIDESSTTKVSIVTDKPFVPINNIHLNVDDNNNIEIPHKLEKKISQKLPPNLTSIADNKIPEEKPKNEELIKLPKVLTAEEKLKEVLAAEEKNTIIENKEKVEPEPENSINVDAIKKEESEIAEADVKDPSLQEQQRVKETLKQHKIESIELMKEQKAILKNIEIKKVEMEEDKKFLESQAKSMDKINKIDKMDNKLNEGEKSDVHIRSENKTQGINLNILNNLNKSLSFNSSEKINQSKINTIVPLDPKINVPSNESRGPVLNALTNWTVNQIINASGFVNSEDNHSVNENNNNINLKSVNEVPIPLPLKLNMSAENNNNNINSNEDKVGRDILQNRGREKRDVEELDKIILDEAVKSTNEEECTSKPKEDKILSTESIIKTNINLSDQEFQDKVNSVDLALDPLTNSEYRVFKKRDLKAFKPGRRRD</sequence>
<feature type="transmembrane region" description="Helical" evidence="8">
    <location>
        <begin position="183"/>
        <end position="204"/>
    </location>
</feature>
<dbReference type="Proteomes" id="UP000786811">
    <property type="component" value="Unassembled WGS sequence"/>
</dbReference>
<accession>A0A8J2HIH3</accession>
<evidence type="ECO:0000313" key="10">
    <source>
        <dbReference type="EMBL" id="CAG5097949.1"/>
    </source>
</evidence>
<organism evidence="10 11">
    <name type="scientific">Cotesia congregata</name>
    <name type="common">Parasitoid wasp</name>
    <name type="synonym">Apanteles congregatus</name>
    <dbReference type="NCBI Taxonomy" id="51543"/>
    <lineage>
        <taxon>Eukaryota</taxon>
        <taxon>Metazoa</taxon>
        <taxon>Ecdysozoa</taxon>
        <taxon>Arthropoda</taxon>
        <taxon>Hexapoda</taxon>
        <taxon>Insecta</taxon>
        <taxon>Pterygota</taxon>
        <taxon>Neoptera</taxon>
        <taxon>Endopterygota</taxon>
        <taxon>Hymenoptera</taxon>
        <taxon>Apocrita</taxon>
        <taxon>Ichneumonoidea</taxon>
        <taxon>Braconidae</taxon>
        <taxon>Microgastrinae</taxon>
        <taxon>Cotesia</taxon>
    </lineage>
</organism>
<dbReference type="InterPro" id="IPR013057">
    <property type="entry name" value="AA_transpt_TM"/>
</dbReference>
<feature type="transmembrane region" description="Helical" evidence="8">
    <location>
        <begin position="30"/>
        <end position="53"/>
    </location>
</feature>
<dbReference type="EMBL" id="CAJNRD030001121">
    <property type="protein sequence ID" value="CAG5097949.1"/>
    <property type="molecule type" value="Genomic_DNA"/>
</dbReference>
<keyword evidence="5 8" id="KW-1133">Transmembrane helix</keyword>
<feature type="domain" description="Amino acid transporter transmembrane" evidence="9">
    <location>
        <begin position="5"/>
        <end position="388"/>
    </location>
</feature>
<feature type="transmembrane region" description="Helical" evidence="8">
    <location>
        <begin position="118"/>
        <end position="136"/>
    </location>
</feature>